<dbReference type="SUPFAM" id="SSF48264">
    <property type="entry name" value="Cytochrome P450"/>
    <property type="match status" value="1"/>
</dbReference>
<dbReference type="Gene3D" id="1.10.630.10">
    <property type="entry name" value="Cytochrome P450"/>
    <property type="match status" value="1"/>
</dbReference>
<keyword evidence="2 7" id="KW-0349">Heme</keyword>
<evidence type="ECO:0000313" key="9">
    <source>
        <dbReference type="Proteomes" id="UP001140293"/>
    </source>
</evidence>
<dbReference type="Pfam" id="PF00067">
    <property type="entry name" value="p450"/>
    <property type="match status" value="1"/>
</dbReference>
<organism evidence="8 9">
    <name type="scientific">[Mycobacterium] manitobense</name>
    <dbReference type="NCBI Taxonomy" id="190147"/>
    <lineage>
        <taxon>Bacteria</taxon>
        <taxon>Bacillati</taxon>
        <taxon>Actinomycetota</taxon>
        <taxon>Actinomycetes</taxon>
        <taxon>Mycobacteriales</taxon>
        <taxon>Mycobacteriaceae</taxon>
        <taxon>Mycolicibacterium</taxon>
    </lineage>
</organism>
<dbReference type="PRINTS" id="PR00359">
    <property type="entry name" value="BP450"/>
</dbReference>
<dbReference type="AlphaFoldDB" id="A0A9X2YMD6"/>
<keyword evidence="6 7" id="KW-0503">Monooxygenase</keyword>
<reference evidence="8" key="1">
    <citation type="submission" date="2020-07" db="EMBL/GenBank/DDBJ databases">
        <authorList>
            <person name="Pettersson B.M.F."/>
            <person name="Behra P.R.K."/>
            <person name="Ramesh M."/>
            <person name="Das S."/>
            <person name="Dasgupta S."/>
            <person name="Kirsebom L.A."/>
        </authorList>
    </citation>
    <scope>NUCLEOTIDE SEQUENCE</scope>
    <source>
        <strain evidence="8">DSM 44615</strain>
    </source>
</reference>
<dbReference type="PANTHER" id="PTHR46696:SF6">
    <property type="entry name" value="P450, PUTATIVE (EUROFUNG)-RELATED"/>
    <property type="match status" value="1"/>
</dbReference>
<sequence>MATPGERTALPHILYDGLPMAGDRGAGWAALRDLGPVVTGDGWYYLTRREDVLAALRDSEAFSSSRAFDTMVSPVPLIPLACDPPDHTRYRRLLHSFFSPQTLGRMLPSMQAQAAEIIERIAGGGDGCEVMADLATPYPSQVFLTLLGLPLTDRQRLIAWKDGVIGISLDSDPDPAALVPAVELFQYLSQAVTSHRDDPGDDILSRLLTGADALTDQEALGLAFVLVLAGLDTVTSAIGAAMLELARRPGLRRELCDNAAAIPGFVEEILRLEPPAPVVGRVTTRPVTVSGHTIPAGAQVRLCLGAINRDGSDPTSGDDIVLDGKLHRHWGFGGGAHRCLGSHLARMELNLVIAEWLGRIPDFELAPHHTPEIAWPAATCTLQRLPVRFLAAKEAP</sequence>
<evidence type="ECO:0000256" key="6">
    <source>
        <dbReference type="ARBA" id="ARBA00023033"/>
    </source>
</evidence>
<keyword evidence="9" id="KW-1185">Reference proteome</keyword>
<reference evidence="8" key="2">
    <citation type="journal article" date="2022" name="BMC Genomics">
        <title>Comparative genome analysis of mycobacteria focusing on tRNA and non-coding RNA.</title>
        <authorList>
            <person name="Behra P.R.K."/>
            <person name="Pettersson B.M.F."/>
            <person name="Ramesh M."/>
            <person name="Das S."/>
            <person name="Dasgupta S."/>
            <person name="Kirsebom L.A."/>
        </authorList>
    </citation>
    <scope>NUCLEOTIDE SEQUENCE</scope>
    <source>
        <strain evidence="8">DSM 44615</strain>
    </source>
</reference>
<dbReference type="Proteomes" id="UP001140293">
    <property type="component" value="Unassembled WGS sequence"/>
</dbReference>
<name>A0A9X2YMD6_9MYCO</name>
<dbReference type="GO" id="GO:0020037">
    <property type="term" value="F:heme binding"/>
    <property type="evidence" value="ECO:0007669"/>
    <property type="project" value="InterPro"/>
</dbReference>
<evidence type="ECO:0000313" key="8">
    <source>
        <dbReference type="EMBL" id="MCV7169931.1"/>
    </source>
</evidence>
<dbReference type="InterPro" id="IPR001128">
    <property type="entry name" value="Cyt_P450"/>
</dbReference>
<evidence type="ECO:0000256" key="7">
    <source>
        <dbReference type="RuleBase" id="RU000461"/>
    </source>
</evidence>
<dbReference type="GO" id="GO:0016705">
    <property type="term" value="F:oxidoreductase activity, acting on paired donors, with incorporation or reduction of molecular oxygen"/>
    <property type="evidence" value="ECO:0007669"/>
    <property type="project" value="InterPro"/>
</dbReference>
<dbReference type="PROSITE" id="PS00086">
    <property type="entry name" value="CYTOCHROME_P450"/>
    <property type="match status" value="1"/>
</dbReference>
<dbReference type="EMBL" id="JACKSJ010000062">
    <property type="protein sequence ID" value="MCV7169931.1"/>
    <property type="molecule type" value="Genomic_DNA"/>
</dbReference>
<dbReference type="GO" id="GO:0005506">
    <property type="term" value="F:iron ion binding"/>
    <property type="evidence" value="ECO:0007669"/>
    <property type="project" value="InterPro"/>
</dbReference>
<dbReference type="PANTHER" id="PTHR46696">
    <property type="entry name" value="P450, PUTATIVE (EUROFUNG)-RELATED"/>
    <property type="match status" value="1"/>
</dbReference>
<accession>A0A9X2YMD6</accession>
<proteinExistence type="inferred from homology"/>
<keyword evidence="4 7" id="KW-0560">Oxidoreductase</keyword>
<dbReference type="InterPro" id="IPR036396">
    <property type="entry name" value="Cyt_P450_sf"/>
</dbReference>
<evidence type="ECO:0000256" key="1">
    <source>
        <dbReference type="ARBA" id="ARBA00010617"/>
    </source>
</evidence>
<evidence type="ECO:0000256" key="3">
    <source>
        <dbReference type="ARBA" id="ARBA00022723"/>
    </source>
</evidence>
<dbReference type="InterPro" id="IPR017972">
    <property type="entry name" value="Cyt_P450_CS"/>
</dbReference>
<keyword evidence="5 7" id="KW-0408">Iron</keyword>
<gene>
    <name evidence="8" type="ORF">H7I41_08335</name>
</gene>
<dbReference type="RefSeq" id="WP_264012256.1">
    <property type="nucleotide sequence ID" value="NZ_JACKSJ010000062.1"/>
</dbReference>
<evidence type="ECO:0000256" key="5">
    <source>
        <dbReference type="ARBA" id="ARBA00023004"/>
    </source>
</evidence>
<dbReference type="InterPro" id="IPR002397">
    <property type="entry name" value="Cyt_P450_B"/>
</dbReference>
<keyword evidence="3 7" id="KW-0479">Metal-binding</keyword>
<comment type="similarity">
    <text evidence="1 7">Belongs to the cytochrome P450 family.</text>
</comment>
<evidence type="ECO:0000256" key="2">
    <source>
        <dbReference type="ARBA" id="ARBA00022617"/>
    </source>
</evidence>
<comment type="caution">
    <text evidence="8">The sequence shown here is derived from an EMBL/GenBank/DDBJ whole genome shotgun (WGS) entry which is preliminary data.</text>
</comment>
<protein>
    <submittedName>
        <fullName evidence="8">Cytochrome P450</fullName>
    </submittedName>
</protein>
<evidence type="ECO:0000256" key="4">
    <source>
        <dbReference type="ARBA" id="ARBA00023002"/>
    </source>
</evidence>
<dbReference type="GO" id="GO:0004497">
    <property type="term" value="F:monooxygenase activity"/>
    <property type="evidence" value="ECO:0007669"/>
    <property type="project" value="UniProtKB-KW"/>
</dbReference>
<dbReference type="PRINTS" id="PR00385">
    <property type="entry name" value="P450"/>
</dbReference>